<proteinExistence type="predicted"/>
<name>A0A0F9FDE1_9ZZZZ</name>
<accession>A0A0F9FDE1</accession>
<dbReference type="EMBL" id="LAZR01030897">
    <property type="protein sequence ID" value="KKL55275.1"/>
    <property type="molecule type" value="Genomic_DNA"/>
</dbReference>
<protein>
    <submittedName>
        <fullName evidence="1">Uncharacterized protein</fullName>
    </submittedName>
</protein>
<organism evidence="1">
    <name type="scientific">marine sediment metagenome</name>
    <dbReference type="NCBI Taxonomy" id="412755"/>
    <lineage>
        <taxon>unclassified sequences</taxon>
        <taxon>metagenomes</taxon>
        <taxon>ecological metagenomes</taxon>
    </lineage>
</organism>
<comment type="caution">
    <text evidence="1">The sequence shown here is derived from an EMBL/GenBank/DDBJ whole genome shotgun (WGS) entry which is preliminary data.</text>
</comment>
<dbReference type="AlphaFoldDB" id="A0A0F9FDE1"/>
<gene>
    <name evidence="1" type="ORF">LCGC14_2257040</name>
</gene>
<reference evidence="1" key="1">
    <citation type="journal article" date="2015" name="Nature">
        <title>Complex archaea that bridge the gap between prokaryotes and eukaryotes.</title>
        <authorList>
            <person name="Spang A."/>
            <person name="Saw J.H."/>
            <person name="Jorgensen S.L."/>
            <person name="Zaremba-Niedzwiedzka K."/>
            <person name="Martijn J."/>
            <person name="Lind A.E."/>
            <person name="van Eijk R."/>
            <person name="Schleper C."/>
            <person name="Guy L."/>
            <person name="Ettema T.J."/>
        </authorList>
    </citation>
    <scope>NUCLEOTIDE SEQUENCE</scope>
</reference>
<sequence>MPEQQKSNGKQTVTLDSIILATVNEVQRVAVQNGKSYSFQYWLEQCIVDGAAARKRSFEWAAKSRNLRNFDVGMSRINLDAPDALAQIVELKKKYSVGGTRVAV</sequence>
<evidence type="ECO:0000313" key="1">
    <source>
        <dbReference type="EMBL" id="KKL55275.1"/>
    </source>
</evidence>